<accession>A0A4W5QJ56</accession>
<keyword evidence="1" id="KW-1133">Transmembrane helix</keyword>
<keyword evidence="3" id="KW-1185">Reference proteome</keyword>
<dbReference type="GeneTree" id="ENSGT00940000159443"/>
<reference evidence="2" key="2">
    <citation type="submission" date="2025-08" db="UniProtKB">
        <authorList>
            <consortium name="Ensembl"/>
        </authorList>
    </citation>
    <scope>IDENTIFICATION</scope>
</reference>
<keyword evidence="1" id="KW-0472">Membrane</keyword>
<feature type="transmembrane region" description="Helical" evidence="1">
    <location>
        <begin position="68"/>
        <end position="87"/>
    </location>
</feature>
<evidence type="ECO:0000313" key="3">
    <source>
        <dbReference type="Proteomes" id="UP000314982"/>
    </source>
</evidence>
<reference evidence="3" key="1">
    <citation type="submission" date="2018-06" db="EMBL/GenBank/DDBJ databases">
        <title>Genome assembly of Danube salmon.</title>
        <authorList>
            <person name="Macqueen D.J."/>
            <person name="Gundappa M.K."/>
        </authorList>
    </citation>
    <scope>NUCLEOTIDE SEQUENCE [LARGE SCALE GENOMIC DNA]</scope>
</reference>
<keyword evidence="1" id="KW-0812">Transmembrane</keyword>
<dbReference type="AlphaFoldDB" id="A0A4W5QJ56"/>
<sequence>MSSDFQHYSFRMPNIGFQNLPLNIYIVVFGTAIFVFILSLLFCCYLIRPLSLSLCSERLRLLVTEVNLQHLYLNLFLFFSLFFLYTLSVQNIRNTFLILSFTPFCPQNSLNSSGHGTLQGVKHFTGMLAHVDSNASLSCVKLAGCPFGWWTILDRHRKLLSVKNPAALRFLMHSNRCAWHLLPRIPRSKALKSFVFPIHLLNGTHTVHVSIVSKIKSPSLTCLLPFIYTDLKWI</sequence>
<evidence type="ECO:0000256" key="1">
    <source>
        <dbReference type="SAM" id="Phobius"/>
    </source>
</evidence>
<dbReference type="STRING" id="62062.ENSHHUP00000073893"/>
<dbReference type="Ensembl" id="ENSHHUT00000076325.1">
    <property type="protein sequence ID" value="ENSHHUP00000073893.1"/>
    <property type="gene ID" value="ENSHHUG00000043361.1"/>
</dbReference>
<protein>
    <submittedName>
        <fullName evidence="2">Ring finger protein 24</fullName>
    </submittedName>
</protein>
<evidence type="ECO:0000313" key="2">
    <source>
        <dbReference type="Ensembl" id="ENSHHUP00000073893.1"/>
    </source>
</evidence>
<organism evidence="2 3">
    <name type="scientific">Hucho hucho</name>
    <name type="common">huchen</name>
    <dbReference type="NCBI Taxonomy" id="62062"/>
    <lineage>
        <taxon>Eukaryota</taxon>
        <taxon>Metazoa</taxon>
        <taxon>Chordata</taxon>
        <taxon>Craniata</taxon>
        <taxon>Vertebrata</taxon>
        <taxon>Euteleostomi</taxon>
        <taxon>Actinopterygii</taxon>
        <taxon>Neopterygii</taxon>
        <taxon>Teleostei</taxon>
        <taxon>Protacanthopterygii</taxon>
        <taxon>Salmoniformes</taxon>
        <taxon>Salmonidae</taxon>
        <taxon>Salmoninae</taxon>
        <taxon>Hucho</taxon>
    </lineage>
</organism>
<reference evidence="2" key="3">
    <citation type="submission" date="2025-09" db="UniProtKB">
        <authorList>
            <consortium name="Ensembl"/>
        </authorList>
    </citation>
    <scope>IDENTIFICATION</scope>
</reference>
<dbReference type="Proteomes" id="UP000314982">
    <property type="component" value="Unassembled WGS sequence"/>
</dbReference>
<proteinExistence type="predicted"/>
<feature type="transmembrane region" description="Helical" evidence="1">
    <location>
        <begin position="20"/>
        <end position="47"/>
    </location>
</feature>
<name>A0A4W5QJ56_9TELE</name>